<sequence>MRRGNYICKASFTDEQALAKLHDDFKEYEENAKIRYAALHLRSQIMKMPKTNTPDPTTVQNLKETALEIPQQLNLFFRTLLGGLTPTHQDTLERKNVLPEDNRFAASTAKEYHKERNRKSFVGNQREIVPFRKPLKSAKFTGMTTSTVSRSTNRRTKEETNLQLKQLDLYWFWELRKGKTPLYAGFMSQYASDPLPIQRICYMDPIPKSPTDNAVVRETMICTMNVAKETGQDWAVVTYDLAVVLKAYSIQAIEQPRFDKLLIMLGNFHTELAFYGAIGTMIN</sequence>
<dbReference type="AlphaFoldDB" id="A0AAE1UBJ6"/>
<name>A0AAE1UBJ6_9EUCA</name>
<evidence type="ECO:0000313" key="2">
    <source>
        <dbReference type="Proteomes" id="UP001292094"/>
    </source>
</evidence>
<keyword evidence="2" id="KW-1185">Reference proteome</keyword>
<comment type="caution">
    <text evidence="1">The sequence shown here is derived from an EMBL/GenBank/DDBJ whole genome shotgun (WGS) entry which is preliminary data.</text>
</comment>
<dbReference type="EMBL" id="JAWZYT010000871">
    <property type="protein sequence ID" value="KAK4318063.1"/>
    <property type="molecule type" value="Genomic_DNA"/>
</dbReference>
<dbReference type="Proteomes" id="UP001292094">
    <property type="component" value="Unassembled WGS sequence"/>
</dbReference>
<gene>
    <name evidence="1" type="ORF">Pmani_010910</name>
</gene>
<reference evidence="1" key="1">
    <citation type="submission" date="2023-11" db="EMBL/GenBank/DDBJ databases">
        <title>Genome assemblies of two species of porcelain crab, Petrolisthes cinctipes and Petrolisthes manimaculis (Anomura: Porcellanidae).</title>
        <authorList>
            <person name="Angst P."/>
        </authorList>
    </citation>
    <scope>NUCLEOTIDE SEQUENCE</scope>
    <source>
        <strain evidence="1">PB745_02</strain>
        <tissue evidence="1">Gill</tissue>
    </source>
</reference>
<dbReference type="PANTHER" id="PTHR46704">
    <property type="entry name" value="CXC DOMAIN-CONTAINING PROTEIN-RELATED"/>
    <property type="match status" value="1"/>
</dbReference>
<evidence type="ECO:0000313" key="1">
    <source>
        <dbReference type="EMBL" id="KAK4318063.1"/>
    </source>
</evidence>
<proteinExistence type="predicted"/>
<dbReference type="PANTHER" id="PTHR46704:SF9">
    <property type="entry name" value="BHLH DOMAIN-CONTAINING PROTEIN"/>
    <property type="match status" value="1"/>
</dbReference>
<organism evidence="1 2">
    <name type="scientific">Petrolisthes manimaculis</name>
    <dbReference type="NCBI Taxonomy" id="1843537"/>
    <lineage>
        <taxon>Eukaryota</taxon>
        <taxon>Metazoa</taxon>
        <taxon>Ecdysozoa</taxon>
        <taxon>Arthropoda</taxon>
        <taxon>Crustacea</taxon>
        <taxon>Multicrustacea</taxon>
        <taxon>Malacostraca</taxon>
        <taxon>Eumalacostraca</taxon>
        <taxon>Eucarida</taxon>
        <taxon>Decapoda</taxon>
        <taxon>Pleocyemata</taxon>
        <taxon>Anomura</taxon>
        <taxon>Galatheoidea</taxon>
        <taxon>Porcellanidae</taxon>
        <taxon>Petrolisthes</taxon>
    </lineage>
</organism>
<protein>
    <submittedName>
        <fullName evidence="1">Uncharacterized protein</fullName>
    </submittedName>
</protein>
<accession>A0AAE1UBJ6</accession>